<dbReference type="AlphaFoldDB" id="A0A3L8A8A7"/>
<accession>A0A3L8A8A7</accession>
<dbReference type="GO" id="GO:0016757">
    <property type="term" value="F:glycosyltransferase activity"/>
    <property type="evidence" value="ECO:0007669"/>
    <property type="project" value="UniProtKB-ARBA"/>
</dbReference>
<dbReference type="STRING" id="1235814.GCA_000613385_00321"/>
<gene>
    <name evidence="2" type="ORF">D7Y07_14030</name>
</gene>
<dbReference type="RefSeq" id="WP_121766774.1">
    <property type="nucleotide sequence ID" value="NZ_RAZM01000052.1"/>
</dbReference>
<dbReference type="Pfam" id="PF13439">
    <property type="entry name" value="Glyco_transf_4"/>
    <property type="match status" value="1"/>
</dbReference>
<protein>
    <recommendedName>
        <fullName evidence="1">Glycosyltransferase subfamily 4-like N-terminal domain-containing protein</fullName>
    </recommendedName>
</protein>
<comment type="caution">
    <text evidence="2">The sequence shown here is derived from an EMBL/GenBank/DDBJ whole genome shotgun (WGS) entry which is preliminary data.</text>
</comment>
<dbReference type="Proteomes" id="UP000267159">
    <property type="component" value="Unassembled WGS sequence"/>
</dbReference>
<dbReference type="EMBL" id="RAZM01000052">
    <property type="protein sequence ID" value="RLT79357.1"/>
    <property type="molecule type" value="Genomic_DNA"/>
</dbReference>
<evidence type="ECO:0000259" key="1">
    <source>
        <dbReference type="Pfam" id="PF13439"/>
    </source>
</evidence>
<reference evidence="2 3" key="1">
    <citation type="submission" date="2018-09" db="EMBL/GenBank/DDBJ databases">
        <title>Murine metabolic-syndrome-specific gut microbial biobank.</title>
        <authorList>
            <person name="Liu C."/>
        </authorList>
    </citation>
    <scope>NUCLEOTIDE SEQUENCE [LARGE SCALE GENOMIC DNA]</scope>
    <source>
        <strain evidence="2 3">0.1X-D8-26</strain>
    </source>
</reference>
<name>A0A3L8A8A7_9BACE</name>
<dbReference type="Gene3D" id="3.40.50.2000">
    <property type="entry name" value="Glycogen Phosphorylase B"/>
    <property type="match status" value="1"/>
</dbReference>
<dbReference type="SUPFAM" id="SSF53756">
    <property type="entry name" value="UDP-Glycosyltransferase/glycogen phosphorylase"/>
    <property type="match status" value="1"/>
</dbReference>
<organism evidence="2 3">
    <name type="scientific">Bacteroides acidifaciens</name>
    <dbReference type="NCBI Taxonomy" id="85831"/>
    <lineage>
        <taxon>Bacteria</taxon>
        <taxon>Pseudomonadati</taxon>
        <taxon>Bacteroidota</taxon>
        <taxon>Bacteroidia</taxon>
        <taxon>Bacteroidales</taxon>
        <taxon>Bacteroidaceae</taxon>
        <taxon>Bacteroides</taxon>
    </lineage>
</organism>
<evidence type="ECO:0000313" key="3">
    <source>
        <dbReference type="Proteomes" id="UP000267159"/>
    </source>
</evidence>
<dbReference type="InterPro" id="IPR028098">
    <property type="entry name" value="Glyco_trans_4-like_N"/>
</dbReference>
<feature type="domain" description="Glycosyltransferase subfamily 4-like N-terminal" evidence="1">
    <location>
        <begin position="17"/>
        <end position="201"/>
    </location>
</feature>
<evidence type="ECO:0000313" key="2">
    <source>
        <dbReference type="EMBL" id="RLT79357.1"/>
    </source>
</evidence>
<sequence>MKRNIVLLSYDNGQPTGVSQYIKMLKKGLEANSNYRIHSVILDTNILFPDINQEFKEIIVRIPFEVSSLPFKELYWQKKYFKVIVDILIPYFTKLVNIIWHIQELFLCGLANELKSAIGGNTILHLHILPWKFTFERNEQLFNRLYSDFLIEKYDSISKNTIEKIAYKLSDKIICVSHSAKQYITSVFKIEPEKIVVIFNGLMNFNTGILHSYEKESGYYSLWNMG</sequence>
<proteinExistence type="predicted"/>